<dbReference type="KEGG" id="marq:MARGE09_P0614"/>
<evidence type="ECO:0000313" key="5">
    <source>
        <dbReference type="EMBL" id="BCD96414.1"/>
    </source>
</evidence>
<evidence type="ECO:0000256" key="1">
    <source>
        <dbReference type="SAM" id="MobiDB-lite"/>
    </source>
</evidence>
<proteinExistence type="predicted"/>
<feature type="chain" id="PRO_5042827292" evidence="2">
    <location>
        <begin position="22"/>
        <end position="534"/>
    </location>
</feature>
<keyword evidence="6" id="KW-1185">Reference proteome</keyword>
<dbReference type="SUPFAM" id="SSF52096">
    <property type="entry name" value="ClpP/crotonase"/>
    <property type="match status" value="1"/>
</dbReference>
<dbReference type="AlphaFoldDB" id="A0AAN1WF28"/>
<dbReference type="InterPro" id="IPR029045">
    <property type="entry name" value="ClpP/crotonase-like_dom_sf"/>
</dbReference>
<dbReference type="PANTHER" id="PTHR32060:SF30">
    <property type="entry name" value="CARBOXY-TERMINAL PROCESSING PROTEASE CTPA"/>
    <property type="match status" value="1"/>
</dbReference>
<dbReference type="InterPro" id="IPR041613">
    <property type="entry name" value="Pept_S41_N"/>
</dbReference>
<dbReference type="Pfam" id="PF18294">
    <property type="entry name" value="Pept_S41_N"/>
    <property type="match status" value="1"/>
</dbReference>
<keyword evidence="2" id="KW-0732">Signal</keyword>
<name>A0AAN1WF28_9GAMM</name>
<gene>
    <name evidence="5" type="ORF">MARGE09_P0614</name>
</gene>
<evidence type="ECO:0000259" key="3">
    <source>
        <dbReference type="Pfam" id="PF03572"/>
    </source>
</evidence>
<dbReference type="Pfam" id="PF03572">
    <property type="entry name" value="Peptidase_S41"/>
    <property type="match status" value="1"/>
</dbReference>
<accession>A0AAN1WF28</accession>
<protein>
    <submittedName>
        <fullName evidence="5">Uncharacterized protein</fullName>
    </submittedName>
</protein>
<dbReference type="RefSeq" id="WP_236985916.1">
    <property type="nucleotide sequence ID" value="NZ_AP023086.1"/>
</dbReference>
<reference evidence="5 6" key="1">
    <citation type="journal article" date="2022" name="IScience">
        <title>An ultrasensitive nanofiber-based assay for enzymatic hydrolysis and deep-sea microbial degradation of cellulose.</title>
        <authorList>
            <person name="Tsudome M."/>
            <person name="Tachioka M."/>
            <person name="Miyazaki M."/>
            <person name="Uchimura K."/>
            <person name="Tsuda M."/>
            <person name="Takaki Y."/>
            <person name="Deguchi S."/>
        </authorList>
    </citation>
    <scope>NUCLEOTIDE SEQUENCE [LARGE SCALE GENOMIC DNA]</scope>
    <source>
        <strain evidence="5 6">GE09</strain>
    </source>
</reference>
<dbReference type="Gene3D" id="3.90.226.10">
    <property type="entry name" value="2-enoyl-CoA Hydratase, Chain A, domain 1"/>
    <property type="match status" value="1"/>
</dbReference>
<evidence type="ECO:0000313" key="6">
    <source>
        <dbReference type="Proteomes" id="UP001320119"/>
    </source>
</evidence>
<dbReference type="GO" id="GO:0004175">
    <property type="term" value="F:endopeptidase activity"/>
    <property type="evidence" value="ECO:0007669"/>
    <property type="project" value="TreeGrafter"/>
</dbReference>
<dbReference type="EMBL" id="AP023086">
    <property type="protein sequence ID" value="BCD96414.1"/>
    <property type="molecule type" value="Genomic_DNA"/>
</dbReference>
<organism evidence="5 6">
    <name type="scientific">Marinagarivorans cellulosilyticus</name>
    <dbReference type="NCBI Taxonomy" id="2721545"/>
    <lineage>
        <taxon>Bacteria</taxon>
        <taxon>Pseudomonadati</taxon>
        <taxon>Pseudomonadota</taxon>
        <taxon>Gammaproteobacteria</taxon>
        <taxon>Cellvibrionales</taxon>
        <taxon>Cellvibrionaceae</taxon>
        <taxon>Marinagarivorans</taxon>
    </lineage>
</organism>
<dbReference type="Gene3D" id="2.30.42.10">
    <property type="match status" value="1"/>
</dbReference>
<feature type="compositionally biased region" description="Low complexity" evidence="1">
    <location>
        <begin position="41"/>
        <end position="59"/>
    </location>
</feature>
<sequence length="534" mass="58140">MFYTHNTRWLTAIGFSSALLAGCGSGSSGQMPADTRDYVAPPIIGGSNSSSSTSTPPSTEWTKGSYKPSTTFANYCAAPRSGVNPYTEKPYPDEQGTVVHENHFLRSWSDESYLWYDELPDLDPNNFASPFVYFDLLKTLELSPSGKEKDHFHGYEDEVAGDQLNATGEKVGYGLELVFNEDSLEFHVAYVEDNSPASAVNIQRGMRIAAINGSELPPQTETEYRRAITALHFPEVGDENTIVFETLSGGRITHKLEAAAVEVSPVYLSKTLSTPYGKVGYMMVNSFRPSELIPQLIDNINGFNQSGIEDLILDLRYNGGGYGEYASMLAYMTAGEDATAGEDYAIYQFNDKLQDQNQPLEFISEIKINSNTTIQLPSLNLPKVYVLSTPGTCSASEQYINGLRGIGIEVVLIGQTTCGKPYGFSGRAVNCGTRYFSIDLQTANGQGFGNYIDGFEPSSDADMHGAKVQGCKVDDNLASELGATSDPLISAALFYRENSRCPSSTSFAQKPSAASITGGQIMQPFGQRILRVKQ</sequence>
<dbReference type="GO" id="GO:0006508">
    <property type="term" value="P:proteolysis"/>
    <property type="evidence" value="ECO:0007669"/>
    <property type="project" value="InterPro"/>
</dbReference>
<dbReference type="InterPro" id="IPR036034">
    <property type="entry name" value="PDZ_sf"/>
</dbReference>
<dbReference type="Gene3D" id="3.30.750.170">
    <property type="match status" value="1"/>
</dbReference>
<feature type="signal peptide" evidence="2">
    <location>
        <begin position="1"/>
        <end position="21"/>
    </location>
</feature>
<dbReference type="Proteomes" id="UP001320119">
    <property type="component" value="Chromosome"/>
</dbReference>
<feature type="domain" description="Tail specific protease" evidence="3">
    <location>
        <begin position="278"/>
        <end position="427"/>
    </location>
</feature>
<dbReference type="GO" id="GO:0030288">
    <property type="term" value="C:outer membrane-bounded periplasmic space"/>
    <property type="evidence" value="ECO:0007669"/>
    <property type="project" value="TreeGrafter"/>
</dbReference>
<feature type="domain" description="Peptidase S41 N-terminal" evidence="4">
    <location>
        <begin position="101"/>
        <end position="138"/>
    </location>
</feature>
<evidence type="ECO:0000259" key="4">
    <source>
        <dbReference type="Pfam" id="PF18294"/>
    </source>
</evidence>
<dbReference type="GO" id="GO:0008236">
    <property type="term" value="F:serine-type peptidase activity"/>
    <property type="evidence" value="ECO:0007669"/>
    <property type="project" value="InterPro"/>
</dbReference>
<dbReference type="PANTHER" id="PTHR32060">
    <property type="entry name" value="TAIL-SPECIFIC PROTEASE"/>
    <property type="match status" value="1"/>
</dbReference>
<evidence type="ECO:0000256" key="2">
    <source>
        <dbReference type="SAM" id="SignalP"/>
    </source>
</evidence>
<dbReference type="SUPFAM" id="SSF50156">
    <property type="entry name" value="PDZ domain-like"/>
    <property type="match status" value="1"/>
</dbReference>
<dbReference type="InterPro" id="IPR005151">
    <property type="entry name" value="Tail-specific_protease"/>
</dbReference>
<dbReference type="GO" id="GO:0007165">
    <property type="term" value="P:signal transduction"/>
    <property type="evidence" value="ECO:0007669"/>
    <property type="project" value="TreeGrafter"/>
</dbReference>
<feature type="region of interest" description="Disordered" evidence="1">
    <location>
        <begin position="40"/>
        <end position="65"/>
    </location>
</feature>